<dbReference type="InterPro" id="IPR015168">
    <property type="entry name" value="SsuA/THI5"/>
</dbReference>
<name>A0A4R3K8J3_9BACI</name>
<dbReference type="PROSITE" id="PS51257">
    <property type="entry name" value="PROKAR_LIPOPROTEIN"/>
    <property type="match status" value="1"/>
</dbReference>
<accession>A0A4R3K8J3</accession>
<reference evidence="2 3" key="1">
    <citation type="submission" date="2019-03" db="EMBL/GenBank/DDBJ databases">
        <title>Genomic Encyclopedia of Type Strains, Phase IV (KMG-IV): sequencing the most valuable type-strain genomes for metagenomic binning, comparative biology and taxonomic classification.</title>
        <authorList>
            <person name="Goeker M."/>
        </authorList>
    </citation>
    <scope>NUCLEOTIDE SEQUENCE [LARGE SCALE GENOMIC DNA]</scope>
    <source>
        <strain evidence="2 3">DSM 23802</strain>
    </source>
</reference>
<keyword evidence="3" id="KW-1185">Reference proteome</keyword>
<dbReference type="GO" id="GO:0009228">
    <property type="term" value="P:thiamine biosynthetic process"/>
    <property type="evidence" value="ECO:0007669"/>
    <property type="project" value="InterPro"/>
</dbReference>
<sequence length="336" mass="38585">MISRFRFKRLVLLILIIIFVAGCSTNVNPSKESPKELQKLKVMLDWYPNAVHSFLYVAKEKGYFKEQGIDVEFVMPAETNDPLRLVAARKIDLALTYQPEIISAIDKDIPVISIASIVNHPLNVLLVPQNSLITSPKDLEGKTIGYPSIPMNEALVHTMIKHDGGDPQKIKMVDVGWDLMPALSTKKVDAISGGFLNHEEILLNKEGFQVKEFYPTNFGVPDYSELMLVTSQDEWKEKLDLIQKFWKAAQRGQQEVRKNPKASLEILMKQQRKEFPLDPEVETQSLQKLLPLMEVQGHEFGWQSKEQWEKVQQWLYDYHLINSKHPVESMFVSIVK</sequence>
<feature type="domain" description="SsuA/THI5-like" evidence="1">
    <location>
        <begin position="49"/>
        <end position="262"/>
    </location>
</feature>
<protein>
    <submittedName>
        <fullName evidence="2">Putative hydroxymethylpyrimidine transport system substrate-binding protein</fullName>
    </submittedName>
</protein>
<evidence type="ECO:0000313" key="3">
    <source>
        <dbReference type="Proteomes" id="UP000295788"/>
    </source>
</evidence>
<organism evidence="2 3">
    <name type="scientific">Tepidibacillus fermentans</name>
    <dbReference type="NCBI Taxonomy" id="1281767"/>
    <lineage>
        <taxon>Bacteria</taxon>
        <taxon>Bacillati</taxon>
        <taxon>Bacillota</taxon>
        <taxon>Bacilli</taxon>
        <taxon>Bacillales</taxon>
        <taxon>Bacillaceae</taxon>
        <taxon>Tepidibacillus</taxon>
    </lineage>
</organism>
<dbReference type="SUPFAM" id="SSF53850">
    <property type="entry name" value="Periplasmic binding protein-like II"/>
    <property type="match status" value="1"/>
</dbReference>
<dbReference type="EMBL" id="SMAB01000022">
    <property type="protein sequence ID" value="TCS79199.1"/>
    <property type="molecule type" value="Genomic_DNA"/>
</dbReference>
<dbReference type="RefSeq" id="WP_132770230.1">
    <property type="nucleotide sequence ID" value="NZ_SMAB01000022.1"/>
</dbReference>
<gene>
    <name evidence="2" type="ORF">EDD72_1227</name>
</gene>
<dbReference type="PANTHER" id="PTHR31528:SF3">
    <property type="entry name" value="THIAMINE BIOSYNTHESIS PROTEIN HI_0357-RELATED"/>
    <property type="match status" value="1"/>
</dbReference>
<dbReference type="Gene3D" id="3.40.190.10">
    <property type="entry name" value="Periplasmic binding protein-like II"/>
    <property type="match status" value="2"/>
</dbReference>
<dbReference type="OrthoDB" id="9815602at2"/>
<dbReference type="Pfam" id="PF09084">
    <property type="entry name" value="NMT1"/>
    <property type="match status" value="1"/>
</dbReference>
<proteinExistence type="predicted"/>
<dbReference type="AlphaFoldDB" id="A0A4R3K8J3"/>
<dbReference type="Proteomes" id="UP000295788">
    <property type="component" value="Unassembled WGS sequence"/>
</dbReference>
<evidence type="ECO:0000313" key="2">
    <source>
        <dbReference type="EMBL" id="TCS79199.1"/>
    </source>
</evidence>
<dbReference type="InterPro" id="IPR027939">
    <property type="entry name" value="NMT1/THI5"/>
</dbReference>
<evidence type="ECO:0000259" key="1">
    <source>
        <dbReference type="Pfam" id="PF09084"/>
    </source>
</evidence>
<comment type="caution">
    <text evidence="2">The sequence shown here is derived from an EMBL/GenBank/DDBJ whole genome shotgun (WGS) entry which is preliminary data.</text>
</comment>
<dbReference type="PANTHER" id="PTHR31528">
    <property type="entry name" value="4-AMINO-5-HYDROXYMETHYL-2-METHYLPYRIMIDINE PHOSPHATE SYNTHASE THI11-RELATED"/>
    <property type="match status" value="1"/>
</dbReference>